<keyword evidence="2" id="KW-1185">Reference proteome</keyword>
<gene>
    <name evidence="1" type="ORF">L2E82_10329</name>
</gene>
<evidence type="ECO:0000313" key="1">
    <source>
        <dbReference type="EMBL" id="KAI3780351.1"/>
    </source>
</evidence>
<reference evidence="2" key="1">
    <citation type="journal article" date="2022" name="Mol. Ecol. Resour.">
        <title>The genomes of chicory, endive, great burdock and yacon provide insights into Asteraceae palaeo-polyploidization history and plant inulin production.</title>
        <authorList>
            <person name="Fan W."/>
            <person name="Wang S."/>
            <person name="Wang H."/>
            <person name="Wang A."/>
            <person name="Jiang F."/>
            <person name="Liu H."/>
            <person name="Zhao H."/>
            <person name="Xu D."/>
            <person name="Zhang Y."/>
        </authorList>
    </citation>
    <scope>NUCLEOTIDE SEQUENCE [LARGE SCALE GENOMIC DNA]</scope>
    <source>
        <strain evidence="2">cv. Punajuju</strain>
    </source>
</reference>
<protein>
    <submittedName>
        <fullName evidence="1">Uncharacterized protein</fullName>
    </submittedName>
</protein>
<dbReference type="Proteomes" id="UP001055811">
    <property type="component" value="Linkage Group LG02"/>
</dbReference>
<proteinExistence type="predicted"/>
<evidence type="ECO:0000313" key="2">
    <source>
        <dbReference type="Proteomes" id="UP001055811"/>
    </source>
</evidence>
<organism evidence="1 2">
    <name type="scientific">Cichorium intybus</name>
    <name type="common">Chicory</name>
    <dbReference type="NCBI Taxonomy" id="13427"/>
    <lineage>
        <taxon>Eukaryota</taxon>
        <taxon>Viridiplantae</taxon>
        <taxon>Streptophyta</taxon>
        <taxon>Embryophyta</taxon>
        <taxon>Tracheophyta</taxon>
        <taxon>Spermatophyta</taxon>
        <taxon>Magnoliopsida</taxon>
        <taxon>eudicotyledons</taxon>
        <taxon>Gunneridae</taxon>
        <taxon>Pentapetalae</taxon>
        <taxon>asterids</taxon>
        <taxon>campanulids</taxon>
        <taxon>Asterales</taxon>
        <taxon>Asteraceae</taxon>
        <taxon>Cichorioideae</taxon>
        <taxon>Cichorieae</taxon>
        <taxon>Cichoriinae</taxon>
        <taxon>Cichorium</taxon>
    </lineage>
</organism>
<comment type="caution">
    <text evidence="1">The sequence shown here is derived from an EMBL/GenBank/DDBJ whole genome shotgun (WGS) entry which is preliminary data.</text>
</comment>
<dbReference type="EMBL" id="CM042010">
    <property type="protein sequence ID" value="KAI3780351.1"/>
    <property type="molecule type" value="Genomic_DNA"/>
</dbReference>
<accession>A0ACB9GAV5</accession>
<sequence>MQPLQISLIDTLSASLSLLFYATFLRLPLSLSLSLSISLSNLLPPTTSPLPSSIIPLNFTAFVLQSGKAAYSISCLGVSKVGGRDRDQFLTSRRIGTRGIVFNFFITSDLNRGPMLAFV</sequence>
<name>A0ACB9GAV5_CICIN</name>
<reference evidence="1 2" key="2">
    <citation type="journal article" date="2022" name="Mol. Ecol. Resour.">
        <title>The genomes of chicory, endive, great burdock and yacon provide insights into Asteraceae paleo-polyploidization history and plant inulin production.</title>
        <authorList>
            <person name="Fan W."/>
            <person name="Wang S."/>
            <person name="Wang H."/>
            <person name="Wang A."/>
            <person name="Jiang F."/>
            <person name="Liu H."/>
            <person name="Zhao H."/>
            <person name="Xu D."/>
            <person name="Zhang Y."/>
        </authorList>
    </citation>
    <scope>NUCLEOTIDE SEQUENCE [LARGE SCALE GENOMIC DNA]</scope>
    <source>
        <strain evidence="2">cv. Punajuju</strain>
        <tissue evidence="1">Leaves</tissue>
    </source>
</reference>